<dbReference type="HOGENOM" id="CLU_019532_3_0_1"/>
<evidence type="ECO:0000256" key="2">
    <source>
        <dbReference type="ARBA" id="ARBA00008290"/>
    </source>
</evidence>
<dbReference type="SUPFAM" id="SSF53187">
    <property type="entry name" value="Zn-dependent exopeptidases"/>
    <property type="match status" value="1"/>
</dbReference>
<evidence type="ECO:0000256" key="8">
    <source>
        <dbReference type="ARBA" id="ARBA00023049"/>
    </source>
</evidence>
<dbReference type="GO" id="GO:0000324">
    <property type="term" value="C:fungal-type vacuole"/>
    <property type="evidence" value="ECO:0007669"/>
    <property type="project" value="TreeGrafter"/>
</dbReference>
<evidence type="ECO:0000256" key="9">
    <source>
        <dbReference type="RuleBase" id="RU004386"/>
    </source>
</evidence>
<sequence length="538" mass="58088">MTRRTPAEVLSNYAAGLSINDHASPTASEKKPAPLSPVITYKPTYPRAASTSFSSTSSDMTQATTESDDSISTACKPEDYIKPFCDFLTENPTVFHAVDYFKKKLSSAGYKELSARDNWNGVVRPGGKYFITRNGSSLIAFKVGKAYKPGNGIGMVCGHVDAVTAKLKPCSRKPAKAGYNQLGVAPYSSSLNETWWDRDLSIGGRVVVTDTETGVTSTKLVKIDWPVAKIPTLAVHFGKGLLGQQNKETQAVPIVGLDTTHTAEAEEALGFEGSFINGQPAKLVRLIAKQLGIADFNAIKDWELELYDSQPAQLIGFDRDMISAGRIDDKLCSWPAIISLIASEDKPEDSYIKLVGVFDDEEVGSRLRQGAASNFIPTVVERSLEALSGGPPGAGVLGQTYARSFVVSADVSHAGNPNFLEQYLPDHIPKLNTGIVIAADPNGHFITDSVSTTILKRVAEITSSKTQPFMIRNDSRSGGTIGPYLACLMGIRGADAGMPQLSMHSIRATTGSQDPGLAVQFFKGFLDNWEKLDNEWEY</sequence>
<dbReference type="InterPro" id="IPR001948">
    <property type="entry name" value="Peptidase_M18"/>
</dbReference>
<organism evidence="11 12">
    <name type="scientific">[Torrubiella] hemipterigena</name>
    <dbReference type="NCBI Taxonomy" id="1531966"/>
    <lineage>
        <taxon>Eukaryota</taxon>
        <taxon>Fungi</taxon>
        <taxon>Dikarya</taxon>
        <taxon>Ascomycota</taxon>
        <taxon>Pezizomycotina</taxon>
        <taxon>Sordariomycetes</taxon>
        <taxon>Hypocreomycetidae</taxon>
        <taxon>Hypocreales</taxon>
        <taxon>Clavicipitaceae</taxon>
        <taxon>Clavicipitaceae incertae sedis</taxon>
        <taxon>'Torrubiella' clade</taxon>
    </lineage>
</organism>
<comment type="similarity">
    <text evidence="2 9">Belongs to the peptidase M18 family.</text>
</comment>
<keyword evidence="7 9" id="KW-0862">Zinc</keyword>
<gene>
    <name evidence="11" type="ORF">VHEMI00961</name>
</gene>
<dbReference type="STRING" id="1531966.A0A0A1SRU2"/>
<evidence type="ECO:0000256" key="1">
    <source>
        <dbReference type="ARBA" id="ARBA00001947"/>
    </source>
</evidence>
<dbReference type="GO" id="GO:0006508">
    <property type="term" value="P:proteolysis"/>
    <property type="evidence" value="ECO:0007669"/>
    <property type="project" value="UniProtKB-KW"/>
</dbReference>
<protein>
    <submittedName>
        <fullName evidence="11">Putative Aspartyl aminopeptidase</fullName>
    </submittedName>
</protein>
<feature type="compositionally biased region" description="Polar residues" evidence="10">
    <location>
        <begin position="59"/>
        <end position="70"/>
    </location>
</feature>
<reference evidence="11 12" key="1">
    <citation type="journal article" date="2015" name="Genome Announc.">
        <title>Draft Genome Sequence and Gene Annotation of the Entomopathogenic Fungus Verticillium hemipterigenum.</title>
        <authorList>
            <person name="Horn F."/>
            <person name="Habel A."/>
            <person name="Scharf D.H."/>
            <person name="Dworschak J."/>
            <person name="Brakhage A.A."/>
            <person name="Guthke R."/>
            <person name="Hertweck C."/>
            <person name="Linde J."/>
        </authorList>
    </citation>
    <scope>NUCLEOTIDE SEQUENCE [LARGE SCALE GENOMIC DNA]</scope>
</reference>
<dbReference type="Gene3D" id="2.30.250.10">
    <property type="entry name" value="Aminopeptidase i, Domain 2"/>
    <property type="match status" value="1"/>
</dbReference>
<proteinExistence type="inferred from homology"/>
<evidence type="ECO:0000256" key="7">
    <source>
        <dbReference type="ARBA" id="ARBA00022833"/>
    </source>
</evidence>
<evidence type="ECO:0000313" key="12">
    <source>
        <dbReference type="Proteomes" id="UP000039046"/>
    </source>
</evidence>
<dbReference type="GO" id="GO:0008270">
    <property type="term" value="F:zinc ion binding"/>
    <property type="evidence" value="ECO:0007669"/>
    <property type="project" value="InterPro"/>
</dbReference>
<name>A0A0A1SRU2_9HYPO</name>
<keyword evidence="3 9" id="KW-0031">Aminopeptidase</keyword>
<dbReference type="PANTHER" id="PTHR28570">
    <property type="entry name" value="ASPARTYL AMINOPEPTIDASE"/>
    <property type="match status" value="1"/>
</dbReference>
<evidence type="ECO:0000256" key="4">
    <source>
        <dbReference type="ARBA" id="ARBA00022670"/>
    </source>
</evidence>
<dbReference type="CDD" id="cd05658">
    <property type="entry name" value="M18_DAP"/>
    <property type="match status" value="1"/>
</dbReference>
<evidence type="ECO:0000256" key="5">
    <source>
        <dbReference type="ARBA" id="ARBA00022723"/>
    </source>
</evidence>
<dbReference type="PRINTS" id="PR00932">
    <property type="entry name" value="AMINO1PTASE"/>
</dbReference>
<keyword evidence="5 9" id="KW-0479">Metal-binding</keyword>
<keyword evidence="8 9" id="KW-0482">Metalloprotease</keyword>
<dbReference type="FunFam" id="2.30.250.10:FF:000001">
    <property type="entry name" value="Aspartyl aminopeptidase 1"/>
    <property type="match status" value="1"/>
</dbReference>
<accession>A0A0A1SRU2</accession>
<dbReference type="Proteomes" id="UP000039046">
    <property type="component" value="Unassembled WGS sequence"/>
</dbReference>
<dbReference type="Gene3D" id="3.40.630.10">
    <property type="entry name" value="Zn peptidases"/>
    <property type="match status" value="1"/>
</dbReference>
<keyword evidence="4 9" id="KW-0645">Protease</keyword>
<dbReference type="OrthoDB" id="9880441at2759"/>
<dbReference type="AlphaFoldDB" id="A0A0A1SRU2"/>
<keyword evidence="12" id="KW-1185">Reference proteome</keyword>
<dbReference type="EMBL" id="CDHN01000001">
    <property type="protein sequence ID" value="CEJ80796.1"/>
    <property type="molecule type" value="Genomic_DNA"/>
</dbReference>
<evidence type="ECO:0000256" key="10">
    <source>
        <dbReference type="SAM" id="MobiDB-lite"/>
    </source>
</evidence>
<evidence type="ECO:0000313" key="11">
    <source>
        <dbReference type="EMBL" id="CEJ80796.1"/>
    </source>
</evidence>
<evidence type="ECO:0000256" key="6">
    <source>
        <dbReference type="ARBA" id="ARBA00022801"/>
    </source>
</evidence>
<dbReference type="PANTHER" id="PTHR28570:SF4">
    <property type="entry name" value="VACUOLAR AMINOPEPTIDASE 1"/>
    <property type="match status" value="1"/>
</dbReference>
<evidence type="ECO:0000256" key="3">
    <source>
        <dbReference type="ARBA" id="ARBA00022438"/>
    </source>
</evidence>
<comment type="cofactor">
    <cofactor evidence="1">
        <name>Zn(2+)</name>
        <dbReference type="ChEBI" id="CHEBI:29105"/>
    </cofactor>
</comment>
<feature type="region of interest" description="Disordered" evidence="10">
    <location>
        <begin position="50"/>
        <end position="70"/>
    </location>
</feature>
<dbReference type="Pfam" id="PF02127">
    <property type="entry name" value="Peptidase_M18"/>
    <property type="match status" value="1"/>
</dbReference>
<dbReference type="InterPro" id="IPR023358">
    <property type="entry name" value="Peptidase_M18_dom2"/>
</dbReference>
<dbReference type="SUPFAM" id="SSF101821">
    <property type="entry name" value="Aminopeptidase/glucanase lid domain"/>
    <property type="match status" value="1"/>
</dbReference>
<dbReference type="GO" id="GO:0070006">
    <property type="term" value="F:metalloaminopeptidase activity"/>
    <property type="evidence" value="ECO:0007669"/>
    <property type="project" value="TreeGrafter"/>
</dbReference>
<keyword evidence="6 9" id="KW-0378">Hydrolase</keyword>